<sequence length="159" mass="17728">MGDPLQGHDGGVYSVAFSHDGTRIVSGSSDKTVRIWDATTGAQMGDPLQGHDHYVNSVAFSHDGTRIVSGSSDKTVRIWDATTGAQMGDPLQAHNHWNLSSDGWIIFPNCPYGIIWIPPQFRRPLWRPQNLCIISQVGYTKLSFADHVYGKEWFHCIME</sequence>
<dbReference type="OrthoDB" id="6262491at2759"/>
<dbReference type="SUPFAM" id="SSF50978">
    <property type="entry name" value="WD40 repeat-like"/>
    <property type="match status" value="1"/>
</dbReference>
<feature type="repeat" description="WD" evidence="3">
    <location>
        <begin position="48"/>
        <end position="89"/>
    </location>
</feature>
<dbReference type="InterPro" id="IPR036322">
    <property type="entry name" value="WD40_repeat_dom_sf"/>
</dbReference>
<dbReference type="PROSITE" id="PS50082">
    <property type="entry name" value="WD_REPEATS_2"/>
    <property type="match status" value="2"/>
</dbReference>
<dbReference type="PROSITE" id="PS50294">
    <property type="entry name" value="WD_REPEATS_REGION"/>
    <property type="match status" value="2"/>
</dbReference>
<organism evidence="4 5">
    <name type="scientific">Gymnopus androsaceus JB14</name>
    <dbReference type="NCBI Taxonomy" id="1447944"/>
    <lineage>
        <taxon>Eukaryota</taxon>
        <taxon>Fungi</taxon>
        <taxon>Dikarya</taxon>
        <taxon>Basidiomycota</taxon>
        <taxon>Agaricomycotina</taxon>
        <taxon>Agaricomycetes</taxon>
        <taxon>Agaricomycetidae</taxon>
        <taxon>Agaricales</taxon>
        <taxon>Marasmiineae</taxon>
        <taxon>Omphalotaceae</taxon>
        <taxon>Gymnopus</taxon>
    </lineage>
</organism>
<dbReference type="AlphaFoldDB" id="A0A6A4I039"/>
<dbReference type="PANTHER" id="PTHR22847:SF637">
    <property type="entry name" value="WD REPEAT DOMAIN 5B"/>
    <property type="match status" value="1"/>
</dbReference>
<keyword evidence="5" id="KW-1185">Reference proteome</keyword>
<evidence type="ECO:0000313" key="4">
    <source>
        <dbReference type="EMBL" id="KAE9403383.1"/>
    </source>
</evidence>
<dbReference type="Pfam" id="PF00400">
    <property type="entry name" value="WD40"/>
    <property type="match status" value="2"/>
</dbReference>
<dbReference type="SMART" id="SM00320">
    <property type="entry name" value="WD40"/>
    <property type="match status" value="2"/>
</dbReference>
<feature type="repeat" description="WD" evidence="3">
    <location>
        <begin position="5"/>
        <end position="46"/>
    </location>
</feature>
<dbReference type="EMBL" id="ML769425">
    <property type="protein sequence ID" value="KAE9403383.1"/>
    <property type="molecule type" value="Genomic_DNA"/>
</dbReference>
<evidence type="ECO:0000313" key="5">
    <source>
        <dbReference type="Proteomes" id="UP000799118"/>
    </source>
</evidence>
<reference evidence="4" key="1">
    <citation type="journal article" date="2019" name="Environ. Microbiol.">
        <title>Fungal ecological strategies reflected in gene transcription - a case study of two litter decomposers.</title>
        <authorList>
            <person name="Barbi F."/>
            <person name="Kohler A."/>
            <person name="Barry K."/>
            <person name="Baskaran P."/>
            <person name="Daum C."/>
            <person name="Fauchery L."/>
            <person name="Ihrmark K."/>
            <person name="Kuo A."/>
            <person name="LaButti K."/>
            <person name="Lipzen A."/>
            <person name="Morin E."/>
            <person name="Grigoriev I.V."/>
            <person name="Henrissat B."/>
            <person name="Lindahl B."/>
            <person name="Martin F."/>
        </authorList>
    </citation>
    <scope>NUCLEOTIDE SEQUENCE</scope>
    <source>
        <strain evidence="4">JB14</strain>
    </source>
</reference>
<evidence type="ECO:0000256" key="1">
    <source>
        <dbReference type="ARBA" id="ARBA00022574"/>
    </source>
</evidence>
<protein>
    <submittedName>
        <fullName evidence="4">WD40 repeat-like protein</fullName>
    </submittedName>
</protein>
<dbReference type="InterPro" id="IPR015943">
    <property type="entry name" value="WD40/YVTN_repeat-like_dom_sf"/>
</dbReference>
<dbReference type="Gene3D" id="2.130.10.10">
    <property type="entry name" value="YVTN repeat-like/Quinoprotein amine dehydrogenase"/>
    <property type="match status" value="1"/>
</dbReference>
<keyword evidence="1 3" id="KW-0853">WD repeat</keyword>
<name>A0A6A4I039_9AGAR</name>
<dbReference type="PANTHER" id="PTHR22847">
    <property type="entry name" value="WD40 REPEAT PROTEIN"/>
    <property type="match status" value="1"/>
</dbReference>
<keyword evidence="2" id="KW-0677">Repeat</keyword>
<accession>A0A6A4I039</accession>
<evidence type="ECO:0000256" key="2">
    <source>
        <dbReference type="ARBA" id="ARBA00022737"/>
    </source>
</evidence>
<dbReference type="PROSITE" id="PS00678">
    <property type="entry name" value="WD_REPEATS_1"/>
    <property type="match status" value="2"/>
</dbReference>
<dbReference type="GO" id="GO:0005634">
    <property type="term" value="C:nucleus"/>
    <property type="evidence" value="ECO:0007669"/>
    <property type="project" value="TreeGrafter"/>
</dbReference>
<dbReference type="InterPro" id="IPR020472">
    <property type="entry name" value="WD40_PAC1"/>
</dbReference>
<evidence type="ECO:0000256" key="3">
    <source>
        <dbReference type="PROSITE-ProRule" id="PRU00221"/>
    </source>
</evidence>
<proteinExistence type="predicted"/>
<dbReference type="InterPro" id="IPR001680">
    <property type="entry name" value="WD40_rpt"/>
</dbReference>
<gene>
    <name evidence="4" type="ORF">BT96DRAFT_815064</name>
</gene>
<dbReference type="Proteomes" id="UP000799118">
    <property type="component" value="Unassembled WGS sequence"/>
</dbReference>
<dbReference type="InterPro" id="IPR019775">
    <property type="entry name" value="WD40_repeat_CS"/>
</dbReference>
<dbReference type="PRINTS" id="PR00320">
    <property type="entry name" value="GPROTEINBRPT"/>
</dbReference>
<dbReference type="GO" id="GO:1990234">
    <property type="term" value="C:transferase complex"/>
    <property type="evidence" value="ECO:0007669"/>
    <property type="project" value="UniProtKB-ARBA"/>
</dbReference>